<reference evidence="3 4" key="1">
    <citation type="submission" date="2014-04" db="EMBL/GenBank/DDBJ databases">
        <title>Evolutionary Origins and Diversification of the Mycorrhizal Mutualists.</title>
        <authorList>
            <consortium name="DOE Joint Genome Institute"/>
            <consortium name="Mycorrhizal Genomics Consortium"/>
            <person name="Kohler A."/>
            <person name="Kuo A."/>
            <person name="Nagy L.G."/>
            <person name="Floudas D."/>
            <person name="Copeland A."/>
            <person name="Barry K.W."/>
            <person name="Cichocki N."/>
            <person name="Veneault-Fourrey C."/>
            <person name="LaButti K."/>
            <person name="Lindquist E.A."/>
            <person name="Lipzen A."/>
            <person name="Lundell T."/>
            <person name="Morin E."/>
            <person name="Murat C."/>
            <person name="Riley R."/>
            <person name="Ohm R."/>
            <person name="Sun H."/>
            <person name="Tunlid A."/>
            <person name="Henrissat B."/>
            <person name="Grigoriev I.V."/>
            <person name="Hibbett D.S."/>
            <person name="Martin F."/>
        </authorList>
    </citation>
    <scope>NUCLEOTIDE SEQUENCE [LARGE SCALE GENOMIC DNA]</scope>
    <source>
        <strain evidence="3 4">Koide BX008</strain>
    </source>
</reference>
<evidence type="ECO:0000259" key="2">
    <source>
        <dbReference type="PROSITE" id="PS50181"/>
    </source>
</evidence>
<keyword evidence="4" id="KW-1185">Reference proteome</keyword>
<sequence length="749" mass="83588">MPPKSLLNLPVELVCQVLSYLDTYDLLTCSAIQYAIELDKHRTVSVLQPSLSPSFARRLQILREREFAWSRGRWKARHKMNLPFTGSVYDFVSGIYGNGGDDTDGTTTSISFLKLPSAQDQTTGGHIPEPKLWNHSMSNLLIFDFTMDPSQDLLVLLALAPPSSKHIYELHLRTLSTNEPHPQALCPRIPCISGSYQNMQMSDLNPVVTIQVIGELVAVLFKELIVDLGALLSIWSWKLGPKYASTMHRISGIDDFTFLDERTFLVVRPSEKLEVYKFVAPTTRSSVPECIVSFDLPPLSNQYRYWYITLSTNPTPGFVPHFRNSPPTKPTSTDSPNVMGSSSTQLYFPKPQERVLACCLYIFDITQPQDNNVHSFVFFANIQTFLKPVEHWLATMPNRCFDSSLNPGLSRHFLPESGELATSTNASTPRQDGALEAQPAQNSTTSHHPVANPSQHTSTSTDTMSGSFVNGAITANGKLRTFSRAIFQGTAEVEAADDFSVTFPTLSPLSNSASPPSSSTTYTNSLLLSASVMGGCRRTCRIQPGQYPSIPWEVWGPQNTRWFNGNWRTDWQHATYGLRTADSVRIRRKEPNKSEVNATETTDEYHTAGGAPGVELELDEETGNSTNEEDDIANGEPNPLRLLRVRDYNPYSIAIASERLRSSTIQDEKGTSSELAKGNERTISLNSCEPSITPTHGVYKNDIKSWLPYVEMLSEEKLDITDVMLDDRRLLLLKRDNRGLLISIDVLMM</sequence>
<feature type="compositionally biased region" description="Polar residues" evidence="1">
    <location>
        <begin position="439"/>
        <end position="465"/>
    </location>
</feature>
<dbReference type="PROSITE" id="PS50181">
    <property type="entry name" value="FBOX"/>
    <property type="match status" value="1"/>
</dbReference>
<dbReference type="Proteomes" id="UP000054549">
    <property type="component" value="Unassembled WGS sequence"/>
</dbReference>
<dbReference type="HOGENOM" id="CLU_007279_1_0_1"/>
<dbReference type="AlphaFoldDB" id="A0A0C2SDH7"/>
<name>A0A0C2SDH7_AMAMK</name>
<feature type="compositionally biased region" description="Polar residues" evidence="1">
    <location>
        <begin position="420"/>
        <end position="430"/>
    </location>
</feature>
<gene>
    <name evidence="3" type="ORF">M378DRAFT_187637</name>
</gene>
<accession>A0A0C2SDH7</accession>
<evidence type="ECO:0000256" key="1">
    <source>
        <dbReference type="SAM" id="MobiDB-lite"/>
    </source>
</evidence>
<dbReference type="InterPro" id="IPR001810">
    <property type="entry name" value="F-box_dom"/>
</dbReference>
<evidence type="ECO:0000313" key="4">
    <source>
        <dbReference type="Proteomes" id="UP000054549"/>
    </source>
</evidence>
<dbReference type="InterPro" id="IPR036047">
    <property type="entry name" value="F-box-like_dom_sf"/>
</dbReference>
<organism evidence="3 4">
    <name type="scientific">Amanita muscaria (strain Koide BX008)</name>
    <dbReference type="NCBI Taxonomy" id="946122"/>
    <lineage>
        <taxon>Eukaryota</taxon>
        <taxon>Fungi</taxon>
        <taxon>Dikarya</taxon>
        <taxon>Basidiomycota</taxon>
        <taxon>Agaricomycotina</taxon>
        <taxon>Agaricomycetes</taxon>
        <taxon>Agaricomycetidae</taxon>
        <taxon>Agaricales</taxon>
        <taxon>Pluteineae</taxon>
        <taxon>Amanitaceae</taxon>
        <taxon>Amanita</taxon>
    </lineage>
</organism>
<dbReference type="Pfam" id="PF00646">
    <property type="entry name" value="F-box"/>
    <property type="match status" value="1"/>
</dbReference>
<proteinExistence type="predicted"/>
<feature type="domain" description="F-box" evidence="2">
    <location>
        <begin position="3"/>
        <end position="32"/>
    </location>
</feature>
<evidence type="ECO:0000313" key="3">
    <source>
        <dbReference type="EMBL" id="KIL61055.1"/>
    </source>
</evidence>
<dbReference type="InParanoid" id="A0A0C2SDH7"/>
<dbReference type="OrthoDB" id="3256413at2759"/>
<dbReference type="STRING" id="946122.A0A0C2SDH7"/>
<dbReference type="CDD" id="cd09917">
    <property type="entry name" value="F-box_SF"/>
    <property type="match status" value="1"/>
</dbReference>
<feature type="region of interest" description="Disordered" evidence="1">
    <location>
        <begin position="587"/>
        <end position="613"/>
    </location>
</feature>
<protein>
    <recommendedName>
        <fullName evidence="2">F-box domain-containing protein</fullName>
    </recommendedName>
</protein>
<dbReference type="EMBL" id="KN818289">
    <property type="protein sequence ID" value="KIL61055.1"/>
    <property type="molecule type" value="Genomic_DNA"/>
</dbReference>
<dbReference type="SUPFAM" id="SSF81383">
    <property type="entry name" value="F-box domain"/>
    <property type="match status" value="1"/>
</dbReference>
<feature type="region of interest" description="Disordered" evidence="1">
    <location>
        <begin position="420"/>
        <end position="465"/>
    </location>
</feature>